<dbReference type="GO" id="GO:0003735">
    <property type="term" value="F:structural constituent of ribosome"/>
    <property type="evidence" value="ECO:0007669"/>
    <property type="project" value="InterPro"/>
</dbReference>
<dbReference type="EMBL" id="CP003545">
    <property type="protein sequence ID" value="AFP84390.1"/>
    <property type="molecule type" value="Genomic_DNA"/>
</dbReference>
<organism evidence="4 5">
    <name type="scientific">Candidatus Carsonella ruddii PC isolate NHV</name>
    <dbReference type="NCBI Taxonomy" id="1202540"/>
    <lineage>
        <taxon>Bacteria</taxon>
        <taxon>Pseudomonadati</taxon>
        <taxon>Pseudomonadota</taxon>
        <taxon>Gammaproteobacteria</taxon>
        <taxon>Oceanospirillales</taxon>
        <taxon>Halomonadaceae</taxon>
        <taxon>Zymobacter group</taxon>
        <taxon>Candidatus Carsonella</taxon>
    </lineage>
</organism>
<dbReference type="AlphaFoldDB" id="J3TWP7"/>
<keyword evidence="1 4" id="KW-0689">Ribosomal protein</keyword>
<dbReference type="STRING" id="1202540.A357_0191"/>
<evidence type="ECO:0000313" key="5">
    <source>
        <dbReference type="Proteomes" id="UP000003935"/>
    </source>
</evidence>
<dbReference type="InterPro" id="IPR014719">
    <property type="entry name" value="Ribosomal_bL12_C/ClpS-like"/>
</dbReference>
<dbReference type="InterPro" id="IPR000206">
    <property type="entry name" value="Ribosomal_bL12"/>
</dbReference>
<feature type="domain" description="Large ribosomal subunit protein bL12 C-terminal" evidence="3">
    <location>
        <begin position="47"/>
        <end position="113"/>
    </location>
</feature>
<proteinExistence type="predicted"/>
<dbReference type="PANTHER" id="PTHR45987:SF4">
    <property type="entry name" value="LARGE RIBOSOMAL SUBUNIT PROTEIN BL12M"/>
    <property type="match status" value="1"/>
</dbReference>
<dbReference type="Proteomes" id="UP000003935">
    <property type="component" value="Chromosome"/>
</dbReference>
<sequence length="113" mass="12924">MENNIVNNILNSISKLNLLEINKLISDFEIKFGLVSSNEKNIEKNKFDIYLKEIGNNKLNLIKTIKEITNLNLKESKILVDTPNSLIKKNVNKQECDEIIKKITLIGGKVEIK</sequence>
<accession>J3TWP7</accession>
<dbReference type="GO" id="GO:0006412">
    <property type="term" value="P:translation"/>
    <property type="evidence" value="ECO:0007669"/>
    <property type="project" value="InterPro"/>
</dbReference>
<dbReference type="SUPFAM" id="SSF54736">
    <property type="entry name" value="ClpS-like"/>
    <property type="match status" value="1"/>
</dbReference>
<dbReference type="PATRIC" id="fig|1202540.3.peg.161"/>
<dbReference type="HOGENOM" id="CLU_086499_3_2_6"/>
<name>J3TWP7_CARRU</name>
<reference evidence="4 5" key="1">
    <citation type="journal article" date="2012" name="Mol. Biol. Evol.">
        <title>Genome reduction and co-evolution between the primary and secondary bacterial symbionts of psyllids.</title>
        <authorList>
            <person name="Sloan D.B."/>
            <person name="Moran N.A."/>
        </authorList>
    </citation>
    <scope>NUCLEOTIDE SEQUENCE [LARGE SCALE GENOMIC DNA]</scope>
    <source>
        <strain evidence="4 5">PC</strain>
    </source>
</reference>
<keyword evidence="2" id="KW-0687">Ribonucleoprotein</keyword>
<evidence type="ECO:0000313" key="4">
    <source>
        <dbReference type="EMBL" id="AFP84390.1"/>
    </source>
</evidence>
<evidence type="ECO:0000259" key="3">
    <source>
        <dbReference type="Pfam" id="PF00542"/>
    </source>
</evidence>
<dbReference type="OrthoDB" id="6183296at2"/>
<gene>
    <name evidence="4" type="primary">rplL</name>
    <name evidence="4" type="ORF">A357_0191</name>
</gene>
<dbReference type="GO" id="GO:0003729">
    <property type="term" value="F:mRNA binding"/>
    <property type="evidence" value="ECO:0007669"/>
    <property type="project" value="TreeGrafter"/>
</dbReference>
<dbReference type="KEGG" id="crv:A357_0191"/>
<protein>
    <submittedName>
        <fullName evidence="4">Ribosomal protein L7/L12</fullName>
    </submittedName>
</protein>
<dbReference type="RefSeq" id="WP_014887689.1">
    <property type="nucleotide sequence ID" value="NC_018418.1"/>
</dbReference>
<dbReference type="GO" id="GO:1990904">
    <property type="term" value="C:ribonucleoprotein complex"/>
    <property type="evidence" value="ECO:0007669"/>
    <property type="project" value="UniProtKB-KW"/>
</dbReference>
<evidence type="ECO:0000256" key="2">
    <source>
        <dbReference type="ARBA" id="ARBA00023274"/>
    </source>
</evidence>
<evidence type="ECO:0000256" key="1">
    <source>
        <dbReference type="ARBA" id="ARBA00022980"/>
    </source>
</evidence>
<dbReference type="Pfam" id="PF00542">
    <property type="entry name" value="Ribosomal_L12"/>
    <property type="match status" value="1"/>
</dbReference>
<dbReference type="Gene3D" id="3.30.1390.10">
    <property type="match status" value="1"/>
</dbReference>
<dbReference type="InterPro" id="IPR013823">
    <property type="entry name" value="Ribosomal_bL12_C"/>
</dbReference>
<dbReference type="PANTHER" id="PTHR45987">
    <property type="entry name" value="39S RIBOSOMAL PROTEIN L12"/>
    <property type="match status" value="1"/>
</dbReference>
<dbReference type="GO" id="GO:0005840">
    <property type="term" value="C:ribosome"/>
    <property type="evidence" value="ECO:0007669"/>
    <property type="project" value="UniProtKB-KW"/>
</dbReference>